<evidence type="ECO:0000256" key="3">
    <source>
        <dbReference type="ARBA" id="ARBA00023033"/>
    </source>
</evidence>
<keyword evidence="3 4" id="KW-0503">Monooxygenase</keyword>
<dbReference type="Gene3D" id="1.10.630.10">
    <property type="entry name" value="Cytochrome P450"/>
    <property type="match status" value="1"/>
</dbReference>
<keyword evidence="2 4" id="KW-0349">Heme</keyword>
<dbReference type="PANTHER" id="PTHR46696">
    <property type="entry name" value="P450, PUTATIVE (EUROFUNG)-RELATED"/>
    <property type="match status" value="1"/>
</dbReference>
<dbReference type="SUPFAM" id="SSF48264">
    <property type="entry name" value="Cytochrome P450"/>
    <property type="match status" value="1"/>
</dbReference>
<comment type="caution">
    <text evidence="5">The sequence shown here is derived from an EMBL/GenBank/DDBJ whole genome shotgun (WGS) entry which is preliminary data.</text>
</comment>
<dbReference type="EMBL" id="JBHUCX010000027">
    <property type="protein sequence ID" value="MFD1675157.1"/>
    <property type="molecule type" value="Genomic_DNA"/>
</dbReference>
<protein>
    <submittedName>
        <fullName evidence="5">Cytochrome P450</fullName>
    </submittedName>
</protein>
<keyword evidence="4" id="KW-0560">Oxidoreductase</keyword>
<dbReference type="PANTHER" id="PTHR46696:SF1">
    <property type="entry name" value="CYTOCHROME P450 YJIB-RELATED"/>
    <property type="match status" value="1"/>
</dbReference>
<name>A0ABW4JJB5_9BACL</name>
<comment type="similarity">
    <text evidence="1 4">Belongs to the cytochrome P450 family.</text>
</comment>
<proteinExistence type="inferred from homology"/>
<evidence type="ECO:0000256" key="1">
    <source>
        <dbReference type="ARBA" id="ARBA00010617"/>
    </source>
</evidence>
<keyword evidence="4" id="KW-0408">Iron</keyword>
<gene>
    <name evidence="5" type="ORF">ACFSB2_10675</name>
</gene>
<dbReference type="CDD" id="cd11032">
    <property type="entry name" value="P450_EryK-like"/>
    <property type="match status" value="1"/>
</dbReference>
<dbReference type="InterPro" id="IPR036396">
    <property type="entry name" value="Cyt_P450_sf"/>
</dbReference>
<reference evidence="6" key="1">
    <citation type="journal article" date="2019" name="Int. J. Syst. Evol. Microbiol.">
        <title>The Global Catalogue of Microorganisms (GCM) 10K type strain sequencing project: providing services to taxonomists for standard genome sequencing and annotation.</title>
        <authorList>
            <consortium name="The Broad Institute Genomics Platform"/>
            <consortium name="The Broad Institute Genome Sequencing Center for Infectious Disease"/>
            <person name="Wu L."/>
            <person name="Ma J."/>
        </authorList>
    </citation>
    <scope>NUCLEOTIDE SEQUENCE [LARGE SCALE GENOMIC DNA]</scope>
    <source>
        <strain evidence="6">CGMCC 1.12286</strain>
    </source>
</reference>
<evidence type="ECO:0000256" key="4">
    <source>
        <dbReference type="RuleBase" id="RU000461"/>
    </source>
</evidence>
<dbReference type="PRINTS" id="PR00385">
    <property type="entry name" value="P450"/>
</dbReference>
<keyword evidence="4" id="KW-0479">Metal-binding</keyword>
<organism evidence="5 6">
    <name type="scientific">Alicyclobacillus fodiniaquatilis</name>
    <dbReference type="NCBI Taxonomy" id="1661150"/>
    <lineage>
        <taxon>Bacteria</taxon>
        <taxon>Bacillati</taxon>
        <taxon>Bacillota</taxon>
        <taxon>Bacilli</taxon>
        <taxon>Bacillales</taxon>
        <taxon>Alicyclobacillaceae</taxon>
        <taxon>Alicyclobacillus</taxon>
    </lineage>
</organism>
<dbReference type="Pfam" id="PF00067">
    <property type="entry name" value="p450"/>
    <property type="match status" value="2"/>
</dbReference>
<dbReference type="InterPro" id="IPR001128">
    <property type="entry name" value="Cyt_P450"/>
</dbReference>
<dbReference type="RefSeq" id="WP_377943030.1">
    <property type="nucleotide sequence ID" value="NZ_JBHUCX010000027.1"/>
</dbReference>
<accession>A0ABW4JJB5</accession>
<sequence>MINPPVYDLRNPFPWYAHMRKHQPIWQEQASTWHVFRHDDVLRVLSDYEHFSSQRGEANDPNRPISSSLISMDPPRHRQLRTLVSQAFTPRAIANLTARIEEISNSLLDDFQGQTHLDIVESLTYPLPVIVIAELLGVPSDERDRFKMWSDAVIAGSRQLASGEVLSFEDAQMEMVQYFSQLVAERKKTPKADLISDLLRVKVDGESLSMAEILGFCVLLLVAGNETTTNLLSNALYTLHEIPSLWPYLAEQPDERLAAFVEEVLRFRAPIQHMYRTTTCDVELSGVPVPAGSRMVAWIGSANRDEAVYEQPETFQVNRKSRHLAFGHGIHFCLGAPLARLEAELALKQLLRRYTSIAIPDVDASEPVPTSLVYGFHKMEVQLTPLP</sequence>
<evidence type="ECO:0000256" key="2">
    <source>
        <dbReference type="ARBA" id="ARBA00022617"/>
    </source>
</evidence>
<evidence type="ECO:0000313" key="5">
    <source>
        <dbReference type="EMBL" id="MFD1675157.1"/>
    </source>
</evidence>
<keyword evidence="6" id="KW-1185">Reference proteome</keyword>
<dbReference type="InterPro" id="IPR017972">
    <property type="entry name" value="Cyt_P450_CS"/>
</dbReference>
<dbReference type="PRINTS" id="PR00359">
    <property type="entry name" value="BP450"/>
</dbReference>
<dbReference type="InterPro" id="IPR002397">
    <property type="entry name" value="Cyt_P450_B"/>
</dbReference>
<dbReference type="PROSITE" id="PS00086">
    <property type="entry name" value="CYTOCHROME_P450"/>
    <property type="match status" value="1"/>
</dbReference>
<dbReference type="Proteomes" id="UP001597079">
    <property type="component" value="Unassembled WGS sequence"/>
</dbReference>
<evidence type="ECO:0000313" key="6">
    <source>
        <dbReference type="Proteomes" id="UP001597079"/>
    </source>
</evidence>